<evidence type="ECO:0000313" key="4">
    <source>
        <dbReference type="Proteomes" id="UP001206312"/>
    </source>
</evidence>
<keyword evidence="4" id="KW-1185">Reference proteome</keyword>
<evidence type="ECO:0000256" key="1">
    <source>
        <dbReference type="SAM" id="Coils"/>
    </source>
</evidence>
<dbReference type="InterPro" id="IPR019861">
    <property type="entry name" value="PorP/SprF_Bacteroidetes"/>
</dbReference>
<dbReference type="Proteomes" id="UP001206312">
    <property type="component" value="Unassembled WGS sequence"/>
</dbReference>
<accession>A0ABT1AWI6</accession>
<evidence type="ECO:0000256" key="2">
    <source>
        <dbReference type="SAM" id="SignalP"/>
    </source>
</evidence>
<protein>
    <submittedName>
        <fullName evidence="3">PorP/SprF family type IX secretion system membrane protein</fullName>
    </submittedName>
</protein>
<dbReference type="RefSeq" id="WP_252740081.1">
    <property type="nucleotide sequence ID" value="NZ_JAMXIB010000001.1"/>
</dbReference>
<feature type="chain" id="PRO_5045602281" evidence="2">
    <location>
        <begin position="22"/>
        <end position="507"/>
    </location>
</feature>
<dbReference type="Pfam" id="PF11751">
    <property type="entry name" value="PorP_SprF"/>
    <property type="match status" value="1"/>
</dbReference>
<proteinExistence type="predicted"/>
<sequence length="507" mass="57401">MGKKSFAGLFFLFASAAFSQALDLPPDFRQHNLTDYNANLFSPVLSLTQDQQQRLALWTRWQWQSVDADPTTLYLSYLRRENNVAFGGGFFQHNTGLFQQNGGVLNFAYRIPVGEGFGIAFGLNLFGYQQELADDRLNPSDPILPIDRTVNDFIVQMAPALEVTIERFALGVVAENLFDYNFTESQAVTESDQKTVTLMGRYAFQVAENAAGQVTTLEPRAYYRRIPGFDNQVGLNALWAAPTYWAQAGYNSYYGLSAGAGIRLFQKVSLGGLVEFGSDESPLESDTSFEVVLAFSFGGKQPEAPKEAPREELIVKGEDDAEKARVAAQIDAQEEAIRQAALQRDSLDARAREQELVLRQRRDSIRQMQEAALALRRNEDSLRQQAEAALAMERRKDSLDKAAAALAGREAKVVPEKGEKYQEVSREEGLEPGFYLITNVFGTKKYYDLFMERLQGRGLEPKSFYRSANRFNYVYLERYDTIEEARRARDSKFNGRYQGELWIFRVR</sequence>
<feature type="signal peptide" evidence="2">
    <location>
        <begin position="1"/>
        <end position="21"/>
    </location>
</feature>
<dbReference type="EMBL" id="JAMXIB010000001">
    <property type="protein sequence ID" value="MCO5723713.1"/>
    <property type="molecule type" value="Genomic_DNA"/>
</dbReference>
<dbReference type="NCBIfam" id="TIGR03519">
    <property type="entry name" value="T9SS_PorP_fam"/>
    <property type="match status" value="1"/>
</dbReference>
<name>A0ABT1AWI6_9FLAO</name>
<evidence type="ECO:0000313" key="3">
    <source>
        <dbReference type="EMBL" id="MCO5723713.1"/>
    </source>
</evidence>
<organism evidence="3 4">
    <name type="scientific">Robiginitalea marina</name>
    <dbReference type="NCBI Taxonomy" id="2954105"/>
    <lineage>
        <taxon>Bacteria</taxon>
        <taxon>Pseudomonadati</taxon>
        <taxon>Bacteroidota</taxon>
        <taxon>Flavobacteriia</taxon>
        <taxon>Flavobacteriales</taxon>
        <taxon>Flavobacteriaceae</taxon>
        <taxon>Robiginitalea</taxon>
    </lineage>
</organism>
<reference evidence="3 4" key="1">
    <citation type="submission" date="2022-06" db="EMBL/GenBank/DDBJ databases">
        <authorList>
            <person name="Xuan X."/>
        </authorList>
    </citation>
    <scope>NUCLEOTIDE SEQUENCE [LARGE SCALE GENOMIC DNA]</scope>
    <source>
        <strain evidence="3 4">2V75</strain>
    </source>
</reference>
<keyword evidence="1" id="KW-0175">Coiled coil</keyword>
<gene>
    <name evidence="3" type="ORF">NG653_02515</name>
</gene>
<feature type="coiled-coil region" evidence="1">
    <location>
        <begin position="330"/>
        <end position="385"/>
    </location>
</feature>
<comment type="caution">
    <text evidence="3">The sequence shown here is derived from an EMBL/GenBank/DDBJ whole genome shotgun (WGS) entry which is preliminary data.</text>
</comment>
<keyword evidence="2" id="KW-0732">Signal</keyword>